<dbReference type="RefSeq" id="WP_146428691.1">
    <property type="nucleotide sequence ID" value="NZ_SJPF01000001.1"/>
</dbReference>
<dbReference type="PANTHER" id="PTHR42059">
    <property type="entry name" value="TNT DOMAIN-CONTAINING PROTEIN"/>
    <property type="match status" value="1"/>
</dbReference>
<evidence type="ECO:0000256" key="1">
    <source>
        <dbReference type="SAM" id="SignalP"/>
    </source>
</evidence>
<dbReference type="Pfam" id="PF14021">
    <property type="entry name" value="TNT"/>
    <property type="match status" value="1"/>
</dbReference>
<evidence type="ECO:0000313" key="3">
    <source>
        <dbReference type="EMBL" id="TWT38436.1"/>
    </source>
</evidence>
<gene>
    <name evidence="3" type="ORF">Enr8_01280</name>
</gene>
<dbReference type="AlphaFoldDB" id="A0A5C5VIJ9"/>
<feature type="signal peptide" evidence="1">
    <location>
        <begin position="1"/>
        <end position="21"/>
    </location>
</feature>
<dbReference type="InterPro" id="IPR053024">
    <property type="entry name" value="Fungal_surface_NADase"/>
</dbReference>
<comment type="caution">
    <text evidence="3">The sequence shown here is derived from an EMBL/GenBank/DDBJ whole genome shotgun (WGS) entry which is preliminary data.</text>
</comment>
<protein>
    <recommendedName>
        <fullName evidence="2">TNT domain-containing protein</fullName>
    </recommendedName>
</protein>
<name>A0A5C5VIJ9_9BACT</name>
<dbReference type="PANTHER" id="PTHR42059:SF1">
    <property type="entry name" value="TNT DOMAIN-CONTAINING PROTEIN"/>
    <property type="match status" value="1"/>
</dbReference>
<dbReference type="Proteomes" id="UP000318878">
    <property type="component" value="Unassembled WGS sequence"/>
</dbReference>
<evidence type="ECO:0000259" key="2">
    <source>
        <dbReference type="Pfam" id="PF14021"/>
    </source>
</evidence>
<reference evidence="3 4" key="1">
    <citation type="submission" date="2019-02" db="EMBL/GenBank/DDBJ databases">
        <title>Deep-cultivation of Planctomycetes and their phenomic and genomic characterization uncovers novel biology.</title>
        <authorList>
            <person name="Wiegand S."/>
            <person name="Jogler M."/>
            <person name="Boedeker C."/>
            <person name="Pinto D."/>
            <person name="Vollmers J."/>
            <person name="Rivas-Marin E."/>
            <person name="Kohn T."/>
            <person name="Peeters S.H."/>
            <person name="Heuer A."/>
            <person name="Rast P."/>
            <person name="Oberbeckmann S."/>
            <person name="Bunk B."/>
            <person name="Jeske O."/>
            <person name="Meyerdierks A."/>
            <person name="Storesund J.E."/>
            <person name="Kallscheuer N."/>
            <person name="Luecker S."/>
            <person name="Lage O.M."/>
            <person name="Pohl T."/>
            <person name="Merkel B.J."/>
            <person name="Hornburger P."/>
            <person name="Mueller R.-W."/>
            <person name="Bruemmer F."/>
            <person name="Labrenz M."/>
            <person name="Spormann A.M."/>
            <person name="Op Den Camp H."/>
            <person name="Overmann J."/>
            <person name="Amann R."/>
            <person name="Jetten M.S.M."/>
            <person name="Mascher T."/>
            <person name="Medema M.H."/>
            <person name="Devos D.P."/>
            <person name="Kaster A.-K."/>
            <person name="Ovreas L."/>
            <person name="Rohde M."/>
            <person name="Galperin M.Y."/>
            <person name="Jogler C."/>
        </authorList>
    </citation>
    <scope>NUCLEOTIDE SEQUENCE [LARGE SCALE GENOMIC DNA]</scope>
    <source>
        <strain evidence="3 4">Enr8</strain>
    </source>
</reference>
<dbReference type="InterPro" id="IPR025331">
    <property type="entry name" value="TNT"/>
</dbReference>
<proteinExistence type="predicted"/>
<feature type="domain" description="TNT" evidence="2">
    <location>
        <begin position="58"/>
        <end position="142"/>
    </location>
</feature>
<dbReference type="EMBL" id="SJPF01000001">
    <property type="protein sequence ID" value="TWT38436.1"/>
    <property type="molecule type" value="Genomic_DNA"/>
</dbReference>
<sequence precursor="true">MHNRSNFYRLWLVMLLGIGLAACDHRQAVETSQWTNPNGSIRWPPSEGFAGKPSDVEIAVGVELERWGYPGGTFVSNLGVPPADLSLAPGTLKKPHYVYRVLKPLPALEGKAAPWFDHPGGGVQYDLVKSVEHWLTDGYLEVVTLEGKLEQSFTTLEEAVAAEILSLEGGLPNEAHVLEQLADGTWSTYYSERGRKTGLQTFATEEEARDDLKRRIEGWR</sequence>
<accession>A0A5C5VIJ9</accession>
<keyword evidence="4" id="KW-1185">Reference proteome</keyword>
<dbReference type="GO" id="GO:0050135">
    <property type="term" value="F:NADP+ nucleosidase activity"/>
    <property type="evidence" value="ECO:0007669"/>
    <property type="project" value="InterPro"/>
</dbReference>
<organism evidence="3 4">
    <name type="scientific">Blastopirellula retiformator</name>
    <dbReference type="NCBI Taxonomy" id="2527970"/>
    <lineage>
        <taxon>Bacteria</taxon>
        <taxon>Pseudomonadati</taxon>
        <taxon>Planctomycetota</taxon>
        <taxon>Planctomycetia</taxon>
        <taxon>Pirellulales</taxon>
        <taxon>Pirellulaceae</taxon>
        <taxon>Blastopirellula</taxon>
    </lineage>
</organism>
<keyword evidence="1" id="KW-0732">Signal</keyword>
<feature type="chain" id="PRO_5022964845" description="TNT domain-containing protein" evidence="1">
    <location>
        <begin position="22"/>
        <end position="220"/>
    </location>
</feature>
<evidence type="ECO:0000313" key="4">
    <source>
        <dbReference type="Proteomes" id="UP000318878"/>
    </source>
</evidence>
<dbReference type="PROSITE" id="PS51257">
    <property type="entry name" value="PROKAR_LIPOPROTEIN"/>
    <property type="match status" value="1"/>
</dbReference>
<dbReference type="OrthoDB" id="1454629at2"/>